<reference evidence="1 2" key="1">
    <citation type="submission" date="2024-01" db="EMBL/GenBank/DDBJ databases">
        <title>The genomes of 5 underutilized Papilionoideae crops provide insights into root nodulation and disease resistanc.</title>
        <authorList>
            <person name="Yuan L."/>
        </authorList>
    </citation>
    <scope>NUCLEOTIDE SEQUENCE [LARGE SCALE GENOMIC DNA]</scope>
    <source>
        <strain evidence="1">ZHUSHIDOU_FW_LH</strain>
        <tissue evidence="1">Leaf</tissue>
    </source>
</reference>
<evidence type="ECO:0000313" key="2">
    <source>
        <dbReference type="Proteomes" id="UP001372338"/>
    </source>
</evidence>
<gene>
    <name evidence="1" type="ORF">RIF29_07831</name>
</gene>
<organism evidence="1 2">
    <name type="scientific">Crotalaria pallida</name>
    <name type="common">Smooth rattlebox</name>
    <name type="synonym">Crotalaria striata</name>
    <dbReference type="NCBI Taxonomy" id="3830"/>
    <lineage>
        <taxon>Eukaryota</taxon>
        <taxon>Viridiplantae</taxon>
        <taxon>Streptophyta</taxon>
        <taxon>Embryophyta</taxon>
        <taxon>Tracheophyta</taxon>
        <taxon>Spermatophyta</taxon>
        <taxon>Magnoliopsida</taxon>
        <taxon>eudicotyledons</taxon>
        <taxon>Gunneridae</taxon>
        <taxon>Pentapetalae</taxon>
        <taxon>rosids</taxon>
        <taxon>fabids</taxon>
        <taxon>Fabales</taxon>
        <taxon>Fabaceae</taxon>
        <taxon>Papilionoideae</taxon>
        <taxon>50 kb inversion clade</taxon>
        <taxon>genistoids sensu lato</taxon>
        <taxon>core genistoids</taxon>
        <taxon>Crotalarieae</taxon>
        <taxon>Crotalaria</taxon>
    </lineage>
</organism>
<proteinExistence type="predicted"/>
<sequence length="83" mass="9147">MASSRKLLLSYLIPSPSSSSSSSTIPSSSIILSFSRLFSKHYSDEKEDKYDLGDVSRKGINELLEEADKKVAKEYMAQVVAAK</sequence>
<keyword evidence="2" id="KW-1185">Reference proteome</keyword>
<comment type="caution">
    <text evidence="1">The sequence shown here is derived from an EMBL/GenBank/DDBJ whole genome shotgun (WGS) entry which is preliminary data.</text>
</comment>
<name>A0AAN9J7C0_CROPI</name>
<dbReference type="AlphaFoldDB" id="A0AAN9J7C0"/>
<dbReference type="EMBL" id="JAYWIO010000001">
    <property type="protein sequence ID" value="KAK7292119.1"/>
    <property type="molecule type" value="Genomic_DNA"/>
</dbReference>
<protein>
    <submittedName>
        <fullName evidence="1">Uncharacterized protein</fullName>
    </submittedName>
</protein>
<accession>A0AAN9J7C0</accession>
<evidence type="ECO:0000313" key="1">
    <source>
        <dbReference type="EMBL" id="KAK7292119.1"/>
    </source>
</evidence>
<dbReference type="Proteomes" id="UP001372338">
    <property type="component" value="Unassembled WGS sequence"/>
</dbReference>